<comment type="caution">
    <text evidence="11">The sequence shown here is derived from an EMBL/GenBank/DDBJ whole genome shotgun (WGS) entry which is preliminary data.</text>
</comment>
<feature type="transmembrane region" description="Helical" evidence="10">
    <location>
        <begin position="173"/>
        <end position="192"/>
    </location>
</feature>
<dbReference type="GeneID" id="54333471"/>
<dbReference type="EMBL" id="QUQM01000008">
    <property type="protein sequence ID" value="KAA8641831.1"/>
    <property type="molecule type" value="Genomic_DNA"/>
</dbReference>
<dbReference type="PANTHER" id="PTHR28097">
    <property type="entry name" value="PHEROMONE A FACTOR RECEPTOR"/>
    <property type="match status" value="1"/>
</dbReference>
<dbReference type="Pfam" id="PF02076">
    <property type="entry name" value="STE3"/>
    <property type="match status" value="1"/>
</dbReference>
<dbReference type="InterPro" id="IPR001499">
    <property type="entry name" value="GPCR_STE3"/>
</dbReference>
<evidence type="ECO:0000256" key="10">
    <source>
        <dbReference type="SAM" id="Phobius"/>
    </source>
</evidence>
<organism evidence="11 12">
    <name type="scientific">Aspergillus tanneri</name>
    <dbReference type="NCBI Taxonomy" id="1220188"/>
    <lineage>
        <taxon>Eukaryota</taxon>
        <taxon>Fungi</taxon>
        <taxon>Dikarya</taxon>
        <taxon>Ascomycota</taxon>
        <taxon>Pezizomycotina</taxon>
        <taxon>Eurotiomycetes</taxon>
        <taxon>Eurotiomycetidae</taxon>
        <taxon>Eurotiales</taxon>
        <taxon>Aspergillaceae</taxon>
        <taxon>Aspergillus</taxon>
        <taxon>Aspergillus subgen. Circumdati</taxon>
    </lineage>
</organism>
<evidence type="ECO:0000256" key="3">
    <source>
        <dbReference type="ARBA" id="ARBA00022507"/>
    </source>
</evidence>
<dbReference type="OrthoDB" id="2874149at2759"/>
<keyword evidence="6" id="KW-0297">G-protein coupled receptor</keyword>
<proteinExistence type="inferred from homology"/>
<protein>
    <submittedName>
        <fullName evidence="11">A-factor receptor</fullName>
    </submittedName>
</protein>
<feature type="transmembrane region" description="Helical" evidence="10">
    <location>
        <begin position="12"/>
        <end position="32"/>
    </location>
</feature>
<evidence type="ECO:0000256" key="9">
    <source>
        <dbReference type="ARBA" id="ARBA00023224"/>
    </source>
</evidence>
<feature type="transmembrane region" description="Helical" evidence="10">
    <location>
        <begin position="279"/>
        <end position="298"/>
    </location>
</feature>
<keyword evidence="4 10" id="KW-0812">Transmembrane</keyword>
<evidence type="ECO:0000256" key="6">
    <source>
        <dbReference type="ARBA" id="ARBA00023040"/>
    </source>
</evidence>
<keyword evidence="9" id="KW-0807">Transducer</keyword>
<feature type="transmembrane region" description="Helical" evidence="10">
    <location>
        <begin position="220"/>
        <end position="240"/>
    </location>
</feature>
<evidence type="ECO:0000256" key="1">
    <source>
        <dbReference type="ARBA" id="ARBA00004141"/>
    </source>
</evidence>
<evidence type="ECO:0000313" key="12">
    <source>
        <dbReference type="Proteomes" id="UP000324241"/>
    </source>
</evidence>
<keyword evidence="3" id="KW-0589">Pheromone response</keyword>
<dbReference type="GO" id="GO:0000750">
    <property type="term" value="P:pheromone-dependent signal transduction involved in conjugation with cellular fusion"/>
    <property type="evidence" value="ECO:0007669"/>
    <property type="project" value="TreeGrafter"/>
</dbReference>
<dbReference type="AlphaFoldDB" id="A0A5M9M547"/>
<evidence type="ECO:0000256" key="4">
    <source>
        <dbReference type="ARBA" id="ARBA00022692"/>
    </source>
</evidence>
<feature type="transmembrane region" description="Helical" evidence="10">
    <location>
        <begin position="124"/>
        <end position="145"/>
    </location>
</feature>
<accession>A0A5M9M547</accession>
<evidence type="ECO:0000256" key="5">
    <source>
        <dbReference type="ARBA" id="ARBA00022989"/>
    </source>
</evidence>
<reference evidence="11 12" key="1">
    <citation type="submission" date="2019-08" db="EMBL/GenBank/DDBJ databases">
        <title>The genome sequence of a newly discovered highly antifungal drug resistant Aspergillus species, Aspergillus tanneri NIH 1004.</title>
        <authorList>
            <person name="Mounaud S."/>
            <person name="Singh I."/>
            <person name="Joardar V."/>
            <person name="Pakala S."/>
            <person name="Pakala S."/>
            <person name="Venepally P."/>
            <person name="Chung J.K."/>
            <person name="Losada L."/>
            <person name="Nierman W.C."/>
        </authorList>
    </citation>
    <scope>NUCLEOTIDE SEQUENCE [LARGE SCALE GENOMIC DNA]</scope>
    <source>
        <strain evidence="11 12">NIH1004</strain>
    </source>
</reference>
<dbReference type="PANTHER" id="PTHR28097:SF1">
    <property type="entry name" value="PHEROMONE A FACTOR RECEPTOR"/>
    <property type="match status" value="1"/>
</dbReference>
<name>A0A5M9M547_9EURO</name>
<dbReference type="Proteomes" id="UP000324241">
    <property type="component" value="Unassembled WGS sequence"/>
</dbReference>
<evidence type="ECO:0000256" key="2">
    <source>
        <dbReference type="ARBA" id="ARBA00011085"/>
    </source>
</evidence>
<feature type="transmembrane region" description="Helical" evidence="10">
    <location>
        <begin position="83"/>
        <end position="103"/>
    </location>
</feature>
<evidence type="ECO:0000256" key="7">
    <source>
        <dbReference type="ARBA" id="ARBA00023136"/>
    </source>
</evidence>
<dbReference type="GO" id="GO:0005886">
    <property type="term" value="C:plasma membrane"/>
    <property type="evidence" value="ECO:0007669"/>
    <property type="project" value="TreeGrafter"/>
</dbReference>
<dbReference type="GO" id="GO:0004932">
    <property type="term" value="F:mating-type factor pheromone receptor activity"/>
    <property type="evidence" value="ECO:0007669"/>
    <property type="project" value="InterPro"/>
</dbReference>
<keyword evidence="7 10" id="KW-0472">Membrane</keyword>
<keyword evidence="8 11" id="KW-0675">Receptor</keyword>
<feature type="transmembrane region" description="Helical" evidence="10">
    <location>
        <begin position="44"/>
        <end position="63"/>
    </location>
</feature>
<keyword evidence="5 10" id="KW-1133">Transmembrane helix</keyword>
<comment type="subcellular location">
    <subcellularLocation>
        <location evidence="1">Membrane</location>
        <topology evidence="1">Multi-pass membrane protein</topology>
    </subcellularLocation>
</comment>
<dbReference type="VEuPathDB" id="FungiDB:EYZ11_006651"/>
<sequence length="460" mass="52199">MEEANSPRYANAAVIPALSMLSILLSVVPIALHWKNRNIPATCLICWFLILNVFNIVNAFIWPNDDVDTWWSGVGLCDIEVKVMIASYVAVPGNLMCIFRGLAGVLNTSRSSLVPSKKQRWQDCYMDALFCLVIPTIAMVAHIIYQANRYMLFGIAGCVNSFDESWMSLVLSWMWPPVICLFAAYYCSLILYRLHKYRSQFADILQPSNRNFSKSRFFRLFLLAFTMLLAIIPIQAYVVYMNVTLSLPWHPYSWSPLHGPKWNTIIKVPSNGEVFFDRWIPIASGFMFFIFFGCGRDASRMYVSILRYLRLDCCLPCAQTNSADSSSSTAVGSTNSRMRLLFRKKQSSAAGTNVGNLASTDPANHSYMDLENGTVSSQKHRHGQKVPWHKIHLPFLNRSRSPSSHDKMLSLRGFHTPNTVTTNAWAATKSHSSNEYTETSTQKDFIRVQQVISQESETHM</sequence>
<dbReference type="CDD" id="cd14966">
    <property type="entry name" value="7tmD_STE3"/>
    <property type="match status" value="1"/>
</dbReference>
<evidence type="ECO:0000313" key="11">
    <source>
        <dbReference type="EMBL" id="KAA8641831.1"/>
    </source>
</evidence>
<dbReference type="RefSeq" id="XP_033421193.1">
    <property type="nucleotide sequence ID" value="XM_033575338.1"/>
</dbReference>
<dbReference type="PRINTS" id="PR00899">
    <property type="entry name" value="GPCRSTE3"/>
</dbReference>
<comment type="similarity">
    <text evidence="2">Belongs to the G-protein coupled receptor 4 family.</text>
</comment>
<evidence type="ECO:0000256" key="8">
    <source>
        <dbReference type="ARBA" id="ARBA00023170"/>
    </source>
</evidence>
<gene>
    <name evidence="11" type="primary">STE3</name>
    <name evidence="11" type="ORF">ATNIH1004_010770</name>
</gene>